<protein>
    <submittedName>
        <fullName evidence="1">Uncharacterized protein</fullName>
    </submittedName>
</protein>
<gene>
    <name evidence="1" type="ORF">GO984_14970</name>
</gene>
<comment type="caution">
    <text evidence="1">The sequence shown here is derived from an EMBL/GenBank/DDBJ whole genome shotgun (WGS) entry which is preliminary data.</text>
</comment>
<accession>A0A6L6WHD4</accession>
<sequence>MIFDTIPYRTKEAKYWETLGNEIEEHYGLLDDISDLMVRRTSNAHISDVLLAAEGINQYTSGHGCDATCLLPMADLAEKLGGIVLAKKVRSAHETIKNAL</sequence>
<keyword evidence="2" id="KW-1185">Reference proteome</keyword>
<reference evidence="1 2" key="1">
    <citation type="submission" date="2019-12" db="EMBL/GenBank/DDBJ databases">
        <authorList>
            <person name="Zhang Y.-J."/>
        </authorList>
    </citation>
    <scope>NUCLEOTIDE SEQUENCE [LARGE SCALE GENOMIC DNA]</scope>
    <source>
        <strain evidence="1 2">CY05</strain>
    </source>
</reference>
<name>A0A6L6WHD4_9RHOB</name>
<evidence type="ECO:0000313" key="2">
    <source>
        <dbReference type="Proteomes" id="UP000478892"/>
    </source>
</evidence>
<evidence type="ECO:0000313" key="1">
    <source>
        <dbReference type="EMBL" id="MVO17114.1"/>
    </source>
</evidence>
<proteinExistence type="predicted"/>
<dbReference type="Proteomes" id="UP000478892">
    <property type="component" value="Unassembled WGS sequence"/>
</dbReference>
<dbReference type="AlphaFoldDB" id="A0A6L6WHD4"/>
<organism evidence="1 2">
    <name type="scientific">Parasedimentitalea huanghaiensis</name>
    <dbReference type="NCBI Taxonomy" id="2682100"/>
    <lineage>
        <taxon>Bacteria</taxon>
        <taxon>Pseudomonadati</taxon>
        <taxon>Pseudomonadota</taxon>
        <taxon>Alphaproteobacteria</taxon>
        <taxon>Rhodobacterales</taxon>
        <taxon>Paracoccaceae</taxon>
        <taxon>Parasedimentitalea</taxon>
    </lineage>
</organism>
<dbReference type="RefSeq" id="WP_157023431.1">
    <property type="nucleotide sequence ID" value="NZ_WQLV01000009.1"/>
</dbReference>
<dbReference type="EMBL" id="WQLV01000009">
    <property type="protein sequence ID" value="MVO17114.1"/>
    <property type="molecule type" value="Genomic_DNA"/>
</dbReference>